<dbReference type="OrthoDB" id="10256829at2759"/>
<comment type="caution">
    <text evidence="1">The sequence shown here is derived from an EMBL/GenBank/DDBJ whole genome shotgun (WGS) entry which is preliminary data.</text>
</comment>
<evidence type="ECO:0000313" key="2">
    <source>
        <dbReference type="Proteomes" id="UP000292052"/>
    </source>
</evidence>
<protein>
    <submittedName>
        <fullName evidence="1">Uncharacterized protein</fullName>
    </submittedName>
</protein>
<reference evidence="1 2" key="1">
    <citation type="submission" date="2017-03" db="EMBL/GenBank/DDBJ databases">
        <title>Genome of the blue death feigning beetle - Asbolus verrucosus.</title>
        <authorList>
            <person name="Rider S.D."/>
        </authorList>
    </citation>
    <scope>NUCLEOTIDE SEQUENCE [LARGE SCALE GENOMIC DNA]</scope>
    <source>
        <strain evidence="1">Butters</strain>
        <tissue evidence="1">Head and leg muscle</tissue>
    </source>
</reference>
<gene>
    <name evidence="1" type="ORF">BDFB_008975</name>
</gene>
<evidence type="ECO:0000313" key="1">
    <source>
        <dbReference type="EMBL" id="RZC34565.1"/>
    </source>
</evidence>
<keyword evidence="2" id="KW-1185">Reference proteome</keyword>
<dbReference type="EMBL" id="QDEB01078916">
    <property type="protein sequence ID" value="RZC34565.1"/>
    <property type="molecule type" value="Genomic_DNA"/>
</dbReference>
<accession>A0A482VP09</accession>
<organism evidence="1 2">
    <name type="scientific">Asbolus verrucosus</name>
    <name type="common">Desert ironclad beetle</name>
    <dbReference type="NCBI Taxonomy" id="1661398"/>
    <lineage>
        <taxon>Eukaryota</taxon>
        <taxon>Metazoa</taxon>
        <taxon>Ecdysozoa</taxon>
        <taxon>Arthropoda</taxon>
        <taxon>Hexapoda</taxon>
        <taxon>Insecta</taxon>
        <taxon>Pterygota</taxon>
        <taxon>Neoptera</taxon>
        <taxon>Endopterygota</taxon>
        <taxon>Coleoptera</taxon>
        <taxon>Polyphaga</taxon>
        <taxon>Cucujiformia</taxon>
        <taxon>Tenebrionidae</taxon>
        <taxon>Pimeliinae</taxon>
        <taxon>Asbolus</taxon>
    </lineage>
</organism>
<dbReference type="Proteomes" id="UP000292052">
    <property type="component" value="Unassembled WGS sequence"/>
</dbReference>
<dbReference type="AlphaFoldDB" id="A0A482VP09"/>
<feature type="non-terminal residue" evidence="1">
    <location>
        <position position="725"/>
    </location>
</feature>
<sequence>NAGTNVAPGLVECYNTTLLVTRDYRLPATITTLIEIIRKIEDASPSANARELSIQILHRFRQDGIRKTYKVVDSTLGLPYSPKGWEAYKNRVQLKYLTPGNAINFNNDSITPLEACSLHYMISSSIETHERGDESTVCNKIAHYTSRLHKRETEFAEQVDATTRSRSSCPIESGVIYTKWGAVKAGLVLAGIASGFEPNPIRTTNGTLETAYASTIAGELSEVALNQPSVTKTVGNDGGWNSTLVPKYYFLEKSENDNLYLTDAEIRGGLDGLYLGLSIPNLKSSDMKISQILDLYYGRGLFNDTARACNRKELMQNLVQDEKLVLQTTLFNTYLDTESQYSYTPNKATFPVLARNSVESFRSYINNGLNDLRCMAENEVIERVAADVLIFVDVAWDYSIIETFLSYIIQSIDINNYESSYTVFDGVNGDIIVNKSRSILDFYKKFNHAPGFDYTKVLQLAENLMKKKLDNETDLTGQATIVLILPHNTPTSAQNDVVVNKRNDVFKRYLPDLRIIVAGSGSKSSYNNLVTSASNDVFTISESVDENSIKETARVVVERLKKLPRNVVNPKCGSSFTGEADNFEVTQYVEPFGVNYHKISSNYFYKGQTLKIRGQGYGSLTVCTSRTDANPRANSTGANCKNVVSDEISTDISGYCSGDSVAECSPIYISVEGGTSQVRCSEKTCRFPDNIKYSIYLENVNCSSSSEPIFSSFLLISLLFAIMRF</sequence>
<proteinExistence type="predicted"/>
<feature type="non-terminal residue" evidence="1">
    <location>
        <position position="1"/>
    </location>
</feature>
<name>A0A482VP09_ASBVE</name>